<dbReference type="EMBL" id="CAJVPS010008701">
    <property type="protein sequence ID" value="CAG8645024.1"/>
    <property type="molecule type" value="Genomic_DNA"/>
</dbReference>
<keyword evidence="2" id="KW-0175">Coiled coil</keyword>
<evidence type="ECO:0000259" key="5">
    <source>
        <dbReference type="PROSITE" id="PS51232"/>
    </source>
</evidence>
<dbReference type="GO" id="GO:0031267">
    <property type="term" value="F:small GTPase binding"/>
    <property type="evidence" value="ECO:0007669"/>
    <property type="project" value="InterPro"/>
</dbReference>
<dbReference type="GO" id="GO:0015629">
    <property type="term" value="C:actin cytoskeleton"/>
    <property type="evidence" value="ECO:0007669"/>
    <property type="project" value="UniProtKB-ARBA"/>
</dbReference>
<evidence type="ECO:0000313" key="7">
    <source>
        <dbReference type="Proteomes" id="UP000789508"/>
    </source>
</evidence>
<comment type="caution">
    <text evidence="6">The sequence shown here is derived from an EMBL/GenBank/DDBJ whole genome shotgun (WGS) entry which is preliminary data.</text>
</comment>
<feature type="region of interest" description="Disordered" evidence="3">
    <location>
        <begin position="379"/>
        <end position="429"/>
    </location>
</feature>
<dbReference type="Gene3D" id="1.25.10.10">
    <property type="entry name" value="Leucine-rich Repeat Variant"/>
    <property type="match status" value="1"/>
</dbReference>
<dbReference type="GO" id="GO:0005938">
    <property type="term" value="C:cell cortex"/>
    <property type="evidence" value="ECO:0007669"/>
    <property type="project" value="UniProtKB-ARBA"/>
</dbReference>
<comment type="similarity">
    <text evidence="1">Belongs to the formin homology family. BNI1 subfamily.</text>
</comment>
<evidence type="ECO:0000256" key="3">
    <source>
        <dbReference type="SAM" id="MobiDB-lite"/>
    </source>
</evidence>
<dbReference type="GO" id="GO:0003779">
    <property type="term" value="F:actin binding"/>
    <property type="evidence" value="ECO:0007669"/>
    <property type="project" value="InterPro"/>
</dbReference>
<dbReference type="InterPro" id="IPR010473">
    <property type="entry name" value="GTPase-bd"/>
</dbReference>
<keyword evidence="7" id="KW-1185">Reference proteome</keyword>
<feature type="domain" description="GBD/FH3" evidence="5">
    <location>
        <begin position="714"/>
        <end position="1179"/>
    </location>
</feature>
<accession>A0A9N9DLA6</accession>
<keyword evidence="4" id="KW-0812">Transmembrane</keyword>
<feature type="region of interest" description="Disordered" evidence="3">
    <location>
        <begin position="613"/>
        <end position="644"/>
    </location>
</feature>
<feature type="compositionally biased region" description="Polar residues" evidence="3">
    <location>
        <begin position="247"/>
        <end position="256"/>
    </location>
</feature>
<feature type="non-terminal residue" evidence="6">
    <location>
        <position position="1204"/>
    </location>
</feature>
<evidence type="ECO:0000313" key="6">
    <source>
        <dbReference type="EMBL" id="CAG8645024.1"/>
    </source>
</evidence>
<evidence type="ECO:0000256" key="4">
    <source>
        <dbReference type="SAM" id="Phobius"/>
    </source>
</evidence>
<dbReference type="GO" id="GO:0030036">
    <property type="term" value="P:actin cytoskeleton organization"/>
    <property type="evidence" value="ECO:0007669"/>
    <property type="project" value="InterPro"/>
</dbReference>
<reference evidence="6" key="1">
    <citation type="submission" date="2021-06" db="EMBL/GenBank/DDBJ databases">
        <authorList>
            <person name="Kallberg Y."/>
            <person name="Tangrot J."/>
            <person name="Rosling A."/>
        </authorList>
    </citation>
    <scope>NUCLEOTIDE SEQUENCE</scope>
    <source>
        <strain evidence="6">FL130A</strain>
    </source>
</reference>
<dbReference type="PROSITE" id="PS51232">
    <property type="entry name" value="GBD_FH3"/>
    <property type="match status" value="1"/>
</dbReference>
<dbReference type="InterPro" id="IPR010472">
    <property type="entry name" value="FH3_dom"/>
</dbReference>
<feature type="compositionally biased region" description="Polar residues" evidence="3">
    <location>
        <begin position="121"/>
        <end position="130"/>
    </location>
</feature>
<dbReference type="PANTHER" id="PTHR47102:SF2">
    <property type="entry name" value="PROTEIN BNI1"/>
    <property type="match status" value="1"/>
</dbReference>
<feature type="compositionally biased region" description="Low complexity" evidence="3">
    <location>
        <begin position="257"/>
        <end position="286"/>
    </location>
</feature>
<feature type="compositionally biased region" description="Acidic residues" evidence="3">
    <location>
        <begin position="392"/>
        <end position="407"/>
    </location>
</feature>
<feature type="compositionally biased region" description="Basic and acidic residues" evidence="3">
    <location>
        <begin position="87"/>
        <end position="101"/>
    </location>
</feature>
<dbReference type="InterPro" id="IPR051661">
    <property type="entry name" value="Actin_filament_regulator"/>
</dbReference>
<proteinExistence type="inferred from homology"/>
<dbReference type="SMART" id="SM01140">
    <property type="entry name" value="Drf_GBD"/>
    <property type="match status" value="1"/>
</dbReference>
<keyword evidence="4" id="KW-0472">Membrane</keyword>
<dbReference type="OrthoDB" id="1668162at2759"/>
<dbReference type="SUPFAM" id="SSF48371">
    <property type="entry name" value="ARM repeat"/>
    <property type="match status" value="1"/>
</dbReference>
<gene>
    <name evidence="6" type="ORF">ALEPTO_LOCUS9836</name>
</gene>
<protein>
    <submittedName>
        <fullName evidence="6">12498_t:CDS:1</fullName>
    </submittedName>
</protein>
<dbReference type="InterPro" id="IPR016024">
    <property type="entry name" value="ARM-type_fold"/>
</dbReference>
<dbReference type="InterPro" id="IPR014768">
    <property type="entry name" value="GBD/FH3_dom"/>
</dbReference>
<feature type="coiled-coil region" evidence="2">
    <location>
        <begin position="438"/>
        <end position="513"/>
    </location>
</feature>
<dbReference type="SMART" id="SM01139">
    <property type="entry name" value="Drf_FH3"/>
    <property type="match status" value="1"/>
</dbReference>
<evidence type="ECO:0000256" key="2">
    <source>
        <dbReference type="SAM" id="Coils"/>
    </source>
</evidence>
<name>A0A9N9DLA6_9GLOM</name>
<dbReference type="Pfam" id="PF06371">
    <property type="entry name" value="Drf_GBD"/>
    <property type="match status" value="1"/>
</dbReference>
<dbReference type="Pfam" id="PF06367">
    <property type="entry name" value="Drf_FH3"/>
    <property type="match status" value="1"/>
</dbReference>
<feature type="compositionally biased region" description="Acidic residues" evidence="3">
    <location>
        <begin position="57"/>
        <end position="79"/>
    </location>
</feature>
<feature type="transmembrane region" description="Helical" evidence="4">
    <location>
        <begin position="557"/>
        <end position="581"/>
    </location>
</feature>
<sequence>MDLDKKSKNSGNLRHKVKGSILDELGKQHDNSRSISGTLTDSFRSMKFFNSSNNIDEKEDDDEESSGTSDSIEESEGTESSDSSTTRVERHDAAAKHHNDTRQNYNRQQPAEEVRTELSRNSDSGSNNSARRLKVGASSILEEPLNYKNNNNNNNYCINNNYYSPHVDSRRVSFDENADTSWGNESGQFNYRRPNVRSNILEENTSSVRRPPEIRSEINYRRDVNQNIIKPRATRSAVEFNNNSHSHYQSENCYNDSNTSNTSNYQTRQKSLLSSSFSSYSNVNKKNSLHSESPLPGSSSRAWSDVIYRGPGAKTEVSFRSEPGLAGRRPTVKASARVPMPFELQESNNYHYYNETKHKPKVSVDAMIDVNDLVRPRRKVAASAQINPEMENFSDEDDDNDNEEGSEDTEKGEKQIGKVNSDDEISALSSDPKVRGKLIDLKSSNANLLTRNADLEAKILEQSETIQKLHSLEFVANAQKQQLEYLEKVEELVQDLSVKIASQEAEIAGLRGELVKTGSESKKIEQPSNSILYNPRLLPINSLPRIIYDRVSDDVTILFSVVMSLIYTIYLFPLVVIAKAVKEFVDRSRAKIQEITGETSKDTTVSIVDLESHPSENEPVNSLPSAEEEHIPSDQIAHKRDPSREVNHRASLVASRISAIIDPNVLGSWLSAVGNFDPPRRKTRKTATVVDYSSVRRGINTIGRKRGNDISNFAKDGEGQDLESAFKKFMDDLGIPIAKRKEMMELPDDNKRMILLQNKQNQAFKTNSQSEQKLVNEYNDLDDSGITDSRNMISQNIVDIKPDPEPKPSKRFSLTSWTSLEISATSSSSVTTEETIQSPTSGYAGILNWFGYHASPQKSQDDPEFYVEKLTQKNISPKSLSDHLLKLRVTLSTAKLSWIKVFLEHKGLTALETALEKITINARKNAKHSDHDDLIQLECIRCLRVLMNTEPGFGKVLESTSLISNIVFCLNTRNNRLRAQVADILAALCVLSLEGHKHVLGALSDFRIIYEEKEKYRFEYLIATLKGNDTEDSSSIEYKAACLSLVNAIVNSPEEVDQRVLLREEFERRGIEEVFATIKTSNPPDWLMTQIKVYEEEYQEDLDELSEKVQDIIKDTSDPRTRILDLLRQVEYNEGLFLRIIEILKKLIKVASKHSKDQNIFTLIEEFIDNIQNVTDIKEDWQSTMNSFNSCIQDIVGNRYIIVK</sequence>
<dbReference type="AlphaFoldDB" id="A0A9N9DLA6"/>
<feature type="region of interest" description="Disordered" evidence="3">
    <location>
        <begin position="1"/>
        <end position="133"/>
    </location>
</feature>
<dbReference type="Proteomes" id="UP000789508">
    <property type="component" value="Unassembled WGS sequence"/>
</dbReference>
<dbReference type="GO" id="GO:0051301">
    <property type="term" value="P:cell division"/>
    <property type="evidence" value="ECO:0007669"/>
    <property type="project" value="UniProtKB-ARBA"/>
</dbReference>
<evidence type="ECO:0000256" key="1">
    <source>
        <dbReference type="ARBA" id="ARBA00037935"/>
    </source>
</evidence>
<feature type="region of interest" description="Disordered" evidence="3">
    <location>
        <begin position="247"/>
        <end position="302"/>
    </location>
</feature>
<dbReference type="PANTHER" id="PTHR47102">
    <property type="entry name" value="PROTEIN BNI1"/>
    <property type="match status" value="1"/>
</dbReference>
<feature type="compositionally biased region" description="Basic and acidic residues" evidence="3">
    <location>
        <begin position="110"/>
        <end position="120"/>
    </location>
</feature>
<dbReference type="GO" id="GO:0032153">
    <property type="term" value="C:cell division site"/>
    <property type="evidence" value="ECO:0007669"/>
    <property type="project" value="UniProtKB-ARBA"/>
</dbReference>
<feature type="compositionally biased region" description="Polar residues" evidence="3">
    <location>
        <begin position="33"/>
        <end position="43"/>
    </location>
</feature>
<feature type="compositionally biased region" description="Basic and acidic residues" evidence="3">
    <location>
        <begin position="627"/>
        <end position="644"/>
    </location>
</feature>
<keyword evidence="4" id="KW-1133">Transmembrane helix</keyword>
<dbReference type="InterPro" id="IPR011989">
    <property type="entry name" value="ARM-like"/>
</dbReference>
<organism evidence="6 7">
    <name type="scientific">Ambispora leptoticha</name>
    <dbReference type="NCBI Taxonomy" id="144679"/>
    <lineage>
        <taxon>Eukaryota</taxon>
        <taxon>Fungi</taxon>
        <taxon>Fungi incertae sedis</taxon>
        <taxon>Mucoromycota</taxon>
        <taxon>Glomeromycotina</taxon>
        <taxon>Glomeromycetes</taxon>
        <taxon>Archaeosporales</taxon>
        <taxon>Ambisporaceae</taxon>
        <taxon>Ambispora</taxon>
    </lineage>
</organism>